<dbReference type="EMBL" id="CP093345">
    <property type="protein sequence ID" value="WOG90783.1"/>
    <property type="molecule type" value="Genomic_DNA"/>
</dbReference>
<reference evidence="2" key="2">
    <citation type="submission" date="2022-03" db="EMBL/GenBank/DDBJ databases">
        <title>Draft title - Genomic analysis of global carrot germplasm unveils the trajectory of domestication and the origin of high carotenoid orange carrot.</title>
        <authorList>
            <person name="Iorizzo M."/>
            <person name="Ellison S."/>
            <person name="Senalik D."/>
            <person name="Macko-Podgorni A."/>
            <person name="Grzebelus D."/>
            <person name="Bostan H."/>
            <person name="Rolling W."/>
            <person name="Curaba J."/>
            <person name="Simon P."/>
        </authorList>
    </citation>
    <scope>NUCLEOTIDE SEQUENCE</scope>
    <source>
        <tissue evidence="2">Leaf</tissue>
    </source>
</reference>
<keyword evidence="1" id="KW-0732">Signal</keyword>
<name>A0AAF0WLR8_DAUCS</name>
<dbReference type="Proteomes" id="UP000077755">
    <property type="component" value="Chromosome 3"/>
</dbReference>
<evidence type="ECO:0000313" key="3">
    <source>
        <dbReference type="Proteomes" id="UP000077755"/>
    </source>
</evidence>
<reference evidence="2" key="1">
    <citation type="journal article" date="2016" name="Nat. Genet.">
        <title>A high-quality carrot genome assembly provides new insights into carotenoid accumulation and asterid genome evolution.</title>
        <authorList>
            <person name="Iorizzo M."/>
            <person name="Ellison S."/>
            <person name="Senalik D."/>
            <person name="Zeng P."/>
            <person name="Satapoomin P."/>
            <person name="Huang J."/>
            <person name="Bowman M."/>
            <person name="Iovene M."/>
            <person name="Sanseverino W."/>
            <person name="Cavagnaro P."/>
            <person name="Yildiz M."/>
            <person name="Macko-Podgorni A."/>
            <person name="Moranska E."/>
            <person name="Grzebelus E."/>
            <person name="Grzebelus D."/>
            <person name="Ashrafi H."/>
            <person name="Zheng Z."/>
            <person name="Cheng S."/>
            <person name="Spooner D."/>
            <person name="Van Deynze A."/>
            <person name="Simon P."/>
        </authorList>
    </citation>
    <scope>NUCLEOTIDE SEQUENCE</scope>
    <source>
        <tissue evidence="2">Leaf</tissue>
    </source>
</reference>
<protein>
    <submittedName>
        <fullName evidence="2">Uncharacterized protein</fullName>
    </submittedName>
</protein>
<evidence type="ECO:0000256" key="1">
    <source>
        <dbReference type="SAM" id="SignalP"/>
    </source>
</evidence>
<feature type="signal peptide" evidence="1">
    <location>
        <begin position="1"/>
        <end position="22"/>
    </location>
</feature>
<keyword evidence="3" id="KW-1185">Reference proteome</keyword>
<sequence>MKISVVFISLLVLSSFLHEVQGINSNNDLMKKVEVGVKNEAVVCRGVRCSGTKQTRFSRAVNKKEPHHWLPTIHEDYYGPKNHSPRHH</sequence>
<organism evidence="2 3">
    <name type="scientific">Daucus carota subsp. sativus</name>
    <name type="common">Carrot</name>
    <dbReference type="NCBI Taxonomy" id="79200"/>
    <lineage>
        <taxon>Eukaryota</taxon>
        <taxon>Viridiplantae</taxon>
        <taxon>Streptophyta</taxon>
        <taxon>Embryophyta</taxon>
        <taxon>Tracheophyta</taxon>
        <taxon>Spermatophyta</taxon>
        <taxon>Magnoliopsida</taxon>
        <taxon>eudicotyledons</taxon>
        <taxon>Gunneridae</taxon>
        <taxon>Pentapetalae</taxon>
        <taxon>asterids</taxon>
        <taxon>campanulids</taxon>
        <taxon>Apiales</taxon>
        <taxon>Apiaceae</taxon>
        <taxon>Apioideae</taxon>
        <taxon>Scandiceae</taxon>
        <taxon>Daucinae</taxon>
        <taxon>Daucus</taxon>
        <taxon>Daucus sect. Daucus</taxon>
    </lineage>
</organism>
<proteinExistence type="predicted"/>
<dbReference type="AlphaFoldDB" id="A0AAF0WLR8"/>
<gene>
    <name evidence="2" type="ORF">DCAR_0310028</name>
</gene>
<evidence type="ECO:0000313" key="2">
    <source>
        <dbReference type="EMBL" id="WOG90783.1"/>
    </source>
</evidence>
<feature type="chain" id="PRO_5042071753" evidence="1">
    <location>
        <begin position="23"/>
        <end position="88"/>
    </location>
</feature>
<accession>A0AAF0WLR8</accession>